<feature type="compositionally biased region" description="Polar residues" evidence="1">
    <location>
        <begin position="264"/>
        <end position="281"/>
    </location>
</feature>
<dbReference type="EMBL" id="JAWDEY010000009">
    <property type="protein sequence ID" value="KAK6590077.1"/>
    <property type="molecule type" value="Genomic_DNA"/>
</dbReference>
<organism evidence="2 3">
    <name type="scientific">Cryptosporidium xiaoi</name>
    <dbReference type="NCBI Taxonomy" id="659607"/>
    <lineage>
        <taxon>Eukaryota</taxon>
        <taxon>Sar</taxon>
        <taxon>Alveolata</taxon>
        <taxon>Apicomplexa</taxon>
        <taxon>Conoidasida</taxon>
        <taxon>Coccidia</taxon>
        <taxon>Eucoccidiorida</taxon>
        <taxon>Eimeriorina</taxon>
        <taxon>Cryptosporidiidae</taxon>
        <taxon>Cryptosporidium</taxon>
    </lineage>
</organism>
<sequence>MVCQSCVNQGMNRKDNQMNNGQMVKGSNLFLSCSQCPQCTNIGNLNGTNLLNNYILSQNDTLNNKENNQLGCCLCSQRIHNSSFEARRIATLSSNNRIENIRNSNVYCCCYHCNLGLASSYLNGINYTCNNTCSLQSCCICNNNTISGASNCGAFSTNGFNGTTNFVINDNNGNIKQVNDVNQCLSNNNIQISGSNTNNNSEICSPNAISGTHVVTHNGNQHEANYKTTVNPDMINIALTGQTPESLTISIDSRGIVTLGVNNSSNTNSKITGGGNPNVNNDDSRTRIRNALTDRS</sequence>
<reference evidence="2 3" key="1">
    <citation type="submission" date="2023-10" db="EMBL/GenBank/DDBJ databases">
        <title>Comparative genomics analysis reveals potential genetic determinants of host preference in Cryptosporidium xiaoi.</title>
        <authorList>
            <person name="Xiao L."/>
            <person name="Li J."/>
        </authorList>
    </citation>
    <scope>NUCLEOTIDE SEQUENCE [LARGE SCALE GENOMIC DNA]</scope>
    <source>
        <strain evidence="2 3">52996</strain>
    </source>
</reference>
<dbReference type="Proteomes" id="UP001311799">
    <property type="component" value="Unassembled WGS sequence"/>
</dbReference>
<evidence type="ECO:0000313" key="3">
    <source>
        <dbReference type="Proteomes" id="UP001311799"/>
    </source>
</evidence>
<name>A0AAV9XZI5_9CRYT</name>
<accession>A0AAV9XZI5</accession>
<comment type="caution">
    <text evidence="2">The sequence shown here is derived from an EMBL/GenBank/DDBJ whole genome shotgun (WGS) entry which is preliminary data.</text>
</comment>
<keyword evidence="3" id="KW-1185">Reference proteome</keyword>
<protein>
    <submittedName>
        <fullName evidence="2">Uncharacterized protein</fullName>
    </submittedName>
</protein>
<evidence type="ECO:0000313" key="2">
    <source>
        <dbReference type="EMBL" id="KAK6590077.1"/>
    </source>
</evidence>
<feature type="region of interest" description="Disordered" evidence="1">
    <location>
        <begin position="264"/>
        <end position="285"/>
    </location>
</feature>
<gene>
    <name evidence="2" type="ORF">RS030_182742</name>
</gene>
<dbReference type="AlphaFoldDB" id="A0AAV9XZI5"/>
<proteinExistence type="predicted"/>
<evidence type="ECO:0000256" key="1">
    <source>
        <dbReference type="SAM" id="MobiDB-lite"/>
    </source>
</evidence>